<dbReference type="Proteomes" id="UP001597079">
    <property type="component" value="Unassembled WGS sequence"/>
</dbReference>
<evidence type="ECO:0000313" key="1">
    <source>
        <dbReference type="EMBL" id="MFD1676612.1"/>
    </source>
</evidence>
<dbReference type="EMBL" id="JBHUCX010000073">
    <property type="protein sequence ID" value="MFD1676612.1"/>
    <property type="molecule type" value="Genomic_DNA"/>
</dbReference>
<name>A0ABW4JP45_9BACL</name>
<comment type="caution">
    <text evidence="1">The sequence shown here is derived from an EMBL/GenBank/DDBJ whole genome shotgun (WGS) entry which is preliminary data.</text>
</comment>
<accession>A0ABW4JP45</accession>
<keyword evidence="2" id="KW-1185">Reference proteome</keyword>
<sequence length="53" mass="6091">MKTYDFRAFINGQLVPIKKRRPLFSVFQYSSPTFIVFTMDPAIQNAVFAVTST</sequence>
<protein>
    <submittedName>
        <fullName evidence="1">Uncharacterized protein</fullName>
    </submittedName>
</protein>
<evidence type="ECO:0000313" key="2">
    <source>
        <dbReference type="Proteomes" id="UP001597079"/>
    </source>
</evidence>
<proteinExistence type="predicted"/>
<organism evidence="1 2">
    <name type="scientific">Alicyclobacillus fodiniaquatilis</name>
    <dbReference type="NCBI Taxonomy" id="1661150"/>
    <lineage>
        <taxon>Bacteria</taxon>
        <taxon>Bacillati</taxon>
        <taxon>Bacillota</taxon>
        <taxon>Bacilli</taxon>
        <taxon>Bacillales</taxon>
        <taxon>Alicyclobacillaceae</taxon>
        <taxon>Alicyclobacillus</taxon>
    </lineage>
</organism>
<reference evidence="2" key="1">
    <citation type="journal article" date="2019" name="Int. J. Syst. Evol. Microbiol.">
        <title>The Global Catalogue of Microorganisms (GCM) 10K type strain sequencing project: providing services to taxonomists for standard genome sequencing and annotation.</title>
        <authorList>
            <consortium name="The Broad Institute Genomics Platform"/>
            <consortium name="The Broad Institute Genome Sequencing Center for Infectious Disease"/>
            <person name="Wu L."/>
            <person name="Ma J."/>
        </authorList>
    </citation>
    <scope>NUCLEOTIDE SEQUENCE [LARGE SCALE GENOMIC DNA]</scope>
    <source>
        <strain evidence="2">CGMCC 1.12286</strain>
    </source>
</reference>
<dbReference type="RefSeq" id="WP_377944517.1">
    <property type="nucleotide sequence ID" value="NZ_JBHUCX010000073.1"/>
</dbReference>
<gene>
    <name evidence="1" type="ORF">ACFSB2_18120</name>
</gene>